<comment type="subcellular location">
    <subcellularLocation>
        <location evidence="1">Cell membrane</location>
        <topology evidence="1">Multi-pass membrane protein</topology>
    </subcellularLocation>
</comment>
<evidence type="ECO:0000313" key="9">
    <source>
        <dbReference type="EMBL" id="MFC5289647.1"/>
    </source>
</evidence>
<name>A0ABW0EQR0_9PSEU</name>
<reference evidence="10" key="1">
    <citation type="journal article" date="2019" name="Int. J. Syst. Evol. Microbiol.">
        <title>The Global Catalogue of Microorganisms (GCM) 10K type strain sequencing project: providing services to taxonomists for standard genome sequencing and annotation.</title>
        <authorList>
            <consortium name="The Broad Institute Genomics Platform"/>
            <consortium name="The Broad Institute Genome Sequencing Center for Infectious Disease"/>
            <person name="Wu L."/>
            <person name="Ma J."/>
        </authorList>
    </citation>
    <scope>NUCLEOTIDE SEQUENCE [LARGE SCALE GENOMIC DNA]</scope>
    <source>
        <strain evidence="10">CCUG 59778</strain>
    </source>
</reference>
<keyword evidence="6 8" id="KW-1133">Transmembrane helix</keyword>
<feature type="transmembrane region" description="Helical" evidence="8">
    <location>
        <begin position="125"/>
        <end position="144"/>
    </location>
</feature>
<dbReference type="PANTHER" id="PTHR30472">
    <property type="entry name" value="FERRIC ENTEROBACTIN TRANSPORT SYSTEM PERMEASE PROTEIN"/>
    <property type="match status" value="1"/>
</dbReference>
<evidence type="ECO:0000256" key="8">
    <source>
        <dbReference type="SAM" id="Phobius"/>
    </source>
</evidence>
<dbReference type="Pfam" id="PF01032">
    <property type="entry name" value="FecCD"/>
    <property type="match status" value="1"/>
</dbReference>
<evidence type="ECO:0000256" key="4">
    <source>
        <dbReference type="ARBA" id="ARBA00022475"/>
    </source>
</evidence>
<dbReference type="PANTHER" id="PTHR30472:SF1">
    <property type="entry name" value="FE(3+) DICITRATE TRANSPORT SYSTEM PERMEASE PROTEIN FECC-RELATED"/>
    <property type="match status" value="1"/>
</dbReference>
<dbReference type="SUPFAM" id="SSF81345">
    <property type="entry name" value="ABC transporter involved in vitamin B12 uptake, BtuC"/>
    <property type="match status" value="1"/>
</dbReference>
<evidence type="ECO:0000256" key="6">
    <source>
        <dbReference type="ARBA" id="ARBA00022989"/>
    </source>
</evidence>
<evidence type="ECO:0000256" key="3">
    <source>
        <dbReference type="ARBA" id="ARBA00022448"/>
    </source>
</evidence>
<feature type="transmembrane region" description="Helical" evidence="8">
    <location>
        <begin position="204"/>
        <end position="223"/>
    </location>
</feature>
<dbReference type="CDD" id="cd06550">
    <property type="entry name" value="TM_ABC_iron-siderophores_like"/>
    <property type="match status" value="1"/>
</dbReference>
<dbReference type="Gene3D" id="1.10.3470.10">
    <property type="entry name" value="ABC transporter involved in vitamin B12 uptake, BtuC"/>
    <property type="match status" value="1"/>
</dbReference>
<proteinExistence type="inferred from homology"/>
<organism evidence="9 10">
    <name type="scientific">Actinokineospora guangxiensis</name>
    <dbReference type="NCBI Taxonomy" id="1490288"/>
    <lineage>
        <taxon>Bacteria</taxon>
        <taxon>Bacillati</taxon>
        <taxon>Actinomycetota</taxon>
        <taxon>Actinomycetes</taxon>
        <taxon>Pseudonocardiales</taxon>
        <taxon>Pseudonocardiaceae</taxon>
        <taxon>Actinokineospora</taxon>
    </lineage>
</organism>
<dbReference type="RefSeq" id="WP_378249500.1">
    <property type="nucleotide sequence ID" value="NZ_JBHSKF010000012.1"/>
</dbReference>
<evidence type="ECO:0000256" key="2">
    <source>
        <dbReference type="ARBA" id="ARBA00007935"/>
    </source>
</evidence>
<comment type="similarity">
    <text evidence="2">Belongs to the binding-protein-dependent transport system permease family. FecCD subfamily.</text>
</comment>
<feature type="transmembrane region" description="Helical" evidence="8">
    <location>
        <begin position="244"/>
        <end position="274"/>
    </location>
</feature>
<sequence length="340" mass="34538">MAQATARRSRGLLAVGLPVAGVVLAGIAVLSVFVGSKEIPAEVVVDAFTAFDPANNDHLFVRDERLPRTLVALLVGAALGVAGAVMQAVARNPLADPGVLGINAGAAFFVVIGITVFGISALAGYVWFGFAGAMVASLLVYGVGALGREGATPLKVALSGAAANAAFVSLTTAVLLTDTDAFDQFRFWQVGALSGRSMDVFHQVLPFIALGLLIALASARSLNALAMGDDLARALGQDVGRARITAGVAVVLLCGAATASVGPIAFVGLAVPLLARGITGPDHRWLLPYSMVLAPILLLGADIIGRVVARPGELQVGILTAVIGAPVFIALVRGRRVAAP</sequence>
<evidence type="ECO:0000256" key="5">
    <source>
        <dbReference type="ARBA" id="ARBA00022692"/>
    </source>
</evidence>
<gene>
    <name evidence="9" type="ORF">ACFPM7_21560</name>
</gene>
<comment type="caution">
    <text evidence="9">The sequence shown here is derived from an EMBL/GenBank/DDBJ whole genome shotgun (WGS) entry which is preliminary data.</text>
</comment>
<feature type="transmembrane region" description="Helical" evidence="8">
    <location>
        <begin position="98"/>
        <end position="119"/>
    </location>
</feature>
<keyword evidence="7 8" id="KW-0472">Membrane</keyword>
<dbReference type="EMBL" id="JBHSKF010000012">
    <property type="protein sequence ID" value="MFC5289647.1"/>
    <property type="molecule type" value="Genomic_DNA"/>
</dbReference>
<feature type="transmembrane region" description="Helical" evidence="8">
    <location>
        <begin position="156"/>
        <end position="176"/>
    </location>
</feature>
<dbReference type="Proteomes" id="UP001596157">
    <property type="component" value="Unassembled WGS sequence"/>
</dbReference>
<feature type="transmembrane region" description="Helical" evidence="8">
    <location>
        <begin position="316"/>
        <end position="334"/>
    </location>
</feature>
<feature type="transmembrane region" description="Helical" evidence="8">
    <location>
        <begin position="286"/>
        <end position="304"/>
    </location>
</feature>
<evidence type="ECO:0000256" key="7">
    <source>
        <dbReference type="ARBA" id="ARBA00023136"/>
    </source>
</evidence>
<keyword evidence="4" id="KW-1003">Cell membrane</keyword>
<protein>
    <submittedName>
        <fullName evidence="9">FecCD family ABC transporter permease</fullName>
    </submittedName>
</protein>
<evidence type="ECO:0000256" key="1">
    <source>
        <dbReference type="ARBA" id="ARBA00004651"/>
    </source>
</evidence>
<keyword evidence="5 8" id="KW-0812">Transmembrane</keyword>
<dbReference type="InterPro" id="IPR037294">
    <property type="entry name" value="ABC_BtuC-like"/>
</dbReference>
<keyword evidence="3" id="KW-0813">Transport</keyword>
<dbReference type="InterPro" id="IPR000522">
    <property type="entry name" value="ABC_transptr_permease_BtuC"/>
</dbReference>
<feature type="transmembrane region" description="Helical" evidence="8">
    <location>
        <begin position="66"/>
        <end position="86"/>
    </location>
</feature>
<keyword evidence="10" id="KW-1185">Reference proteome</keyword>
<accession>A0ABW0EQR0</accession>
<evidence type="ECO:0000313" key="10">
    <source>
        <dbReference type="Proteomes" id="UP001596157"/>
    </source>
</evidence>
<feature type="transmembrane region" description="Helical" evidence="8">
    <location>
        <begin position="12"/>
        <end position="34"/>
    </location>
</feature>